<accession>A0A074RX53</accession>
<dbReference type="EMBL" id="AZST01000162">
    <property type="protein sequence ID" value="KEP51524.1"/>
    <property type="molecule type" value="Genomic_DNA"/>
</dbReference>
<feature type="signal peptide" evidence="4">
    <location>
        <begin position="1"/>
        <end position="16"/>
    </location>
</feature>
<keyword evidence="3" id="KW-0560">Oxidoreductase</keyword>
<dbReference type="HOGENOM" id="CLU_571274_0_0_1"/>
<evidence type="ECO:0000256" key="2">
    <source>
        <dbReference type="ARBA" id="ARBA00022857"/>
    </source>
</evidence>
<name>A0A074RX53_9AGAM</name>
<comment type="similarity">
    <text evidence="1">Belongs to the short-chain dehydrogenases/reductases (SDR) family.</text>
</comment>
<sequence length="478" mass="52419">MRFSLGLLSLATGVLCAPPLLSLRAEDWKTALGWDGKTTTPAQLDSSNVVRPTPGKPAAAAISGGVYFCTEANFKGQCLFVSGFTDNQCVNFGNEFNDKVTSFGPDKGIACLLYSDWNCAGTNPGGWMVNPGSSDLSQYKFNDIAKRAFSLTSPIILVMGAFSSRTTAMAQPDLSGRVLMVTGANRGIGFETAKQLYKLGGTVYLGVRSEDNARQAIERIRADVTRSDGQLKWLPLDLSTVGQARESAEAFLKLEDRLDILINNACLGDAAYELNEDGIEKMMAINHVGHYVLTTTLLGLMKKTSSEKGSDVRIVNVCPKSFHLHYLPTLYLSKPFPPKNPNTWSHTIARYSRTKLANLLFTQELQRQLDEESCDIITVSVHPGYVATVRESMAKMPILGWMSNILAKFFLIDEAAGARNSVYAASNPVIRSDPERHRGKFMTPIGTITPPSVLAQDPDLARDLWTLTEKLVYQRMNP</sequence>
<keyword evidence="6" id="KW-1185">Reference proteome</keyword>
<dbReference type="AlphaFoldDB" id="A0A074RX53"/>
<dbReference type="PRINTS" id="PR00081">
    <property type="entry name" value="GDHRDH"/>
</dbReference>
<evidence type="ECO:0000256" key="3">
    <source>
        <dbReference type="ARBA" id="ARBA00023002"/>
    </source>
</evidence>
<dbReference type="Gene3D" id="2.60.20.10">
    <property type="entry name" value="Crystallins"/>
    <property type="match status" value="1"/>
</dbReference>
<dbReference type="Pfam" id="PF00106">
    <property type="entry name" value="adh_short"/>
    <property type="match status" value="1"/>
</dbReference>
<evidence type="ECO:0000313" key="6">
    <source>
        <dbReference type="Proteomes" id="UP000027456"/>
    </source>
</evidence>
<dbReference type="PANTHER" id="PTHR24320:SF282">
    <property type="entry name" value="WW DOMAIN-CONTAINING OXIDOREDUCTASE"/>
    <property type="match status" value="1"/>
</dbReference>
<evidence type="ECO:0000256" key="1">
    <source>
        <dbReference type="ARBA" id="ARBA00006484"/>
    </source>
</evidence>
<comment type="caution">
    <text evidence="5">The sequence shown here is derived from an EMBL/GenBank/DDBJ whole genome shotgun (WGS) entry which is preliminary data.</text>
</comment>
<dbReference type="STRING" id="1423351.A0A074RX53"/>
<gene>
    <name evidence="5" type="ORF">V565_060070</name>
</gene>
<dbReference type="OrthoDB" id="191139at2759"/>
<protein>
    <submittedName>
        <fullName evidence="5">Short chain dehydrogenase</fullName>
    </submittedName>
</protein>
<organism evidence="5 6">
    <name type="scientific">Rhizoctonia solani 123E</name>
    <dbReference type="NCBI Taxonomy" id="1423351"/>
    <lineage>
        <taxon>Eukaryota</taxon>
        <taxon>Fungi</taxon>
        <taxon>Dikarya</taxon>
        <taxon>Basidiomycota</taxon>
        <taxon>Agaricomycotina</taxon>
        <taxon>Agaricomycetes</taxon>
        <taxon>Cantharellales</taxon>
        <taxon>Ceratobasidiaceae</taxon>
        <taxon>Rhizoctonia</taxon>
    </lineage>
</organism>
<dbReference type="Proteomes" id="UP000027456">
    <property type="component" value="Unassembled WGS sequence"/>
</dbReference>
<dbReference type="InterPro" id="IPR036291">
    <property type="entry name" value="NAD(P)-bd_dom_sf"/>
</dbReference>
<dbReference type="InterPro" id="IPR002347">
    <property type="entry name" value="SDR_fam"/>
</dbReference>
<reference evidence="5 6" key="1">
    <citation type="submission" date="2013-12" db="EMBL/GenBank/DDBJ databases">
        <authorList>
            <person name="Cubeta M."/>
            <person name="Pakala S."/>
            <person name="Fedorova N."/>
            <person name="Thomas E."/>
            <person name="Dean R."/>
            <person name="Jabaji S."/>
            <person name="Neate S."/>
            <person name="Toda T."/>
            <person name="Tavantzis S."/>
            <person name="Vilgalys R."/>
            <person name="Bharathan N."/>
            <person name="Pakala S."/>
            <person name="Losada L.S."/>
            <person name="Zafar N."/>
            <person name="Nierman W."/>
        </authorList>
    </citation>
    <scope>NUCLEOTIDE SEQUENCE [LARGE SCALE GENOMIC DNA]</scope>
    <source>
        <strain evidence="5 6">123E</strain>
    </source>
</reference>
<dbReference type="SUPFAM" id="SSF51735">
    <property type="entry name" value="NAD(P)-binding Rossmann-fold domains"/>
    <property type="match status" value="1"/>
</dbReference>
<feature type="chain" id="PRO_5001700184" evidence="4">
    <location>
        <begin position="17"/>
        <end position="478"/>
    </location>
</feature>
<keyword evidence="2" id="KW-0521">NADP</keyword>
<dbReference type="Gene3D" id="3.40.50.720">
    <property type="entry name" value="NAD(P)-binding Rossmann-like Domain"/>
    <property type="match status" value="1"/>
</dbReference>
<dbReference type="GO" id="GO:0016491">
    <property type="term" value="F:oxidoreductase activity"/>
    <property type="evidence" value="ECO:0007669"/>
    <property type="project" value="UniProtKB-KW"/>
</dbReference>
<proteinExistence type="inferred from homology"/>
<keyword evidence="4" id="KW-0732">Signal</keyword>
<evidence type="ECO:0000256" key="4">
    <source>
        <dbReference type="SAM" id="SignalP"/>
    </source>
</evidence>
<evidence type="ECO:0000313" key="5">
    <source>
        <dbReference type="EMBL" id="KEP51524.1"/>
    </source>
</evidence>
<dbReference type="PANTHER" id="PTHR24320">
    <property type="entry name" value="RETINOL DEHYDROGENASE"/>
    <property type="match status" value="1"/>
</dbReference>